<dbReference type="InterPro" id="IPR028082">
    <property type="entry name" value="Peripla_BP_I"/>
</dbReference>
<dbReference type="CDD" id="cd06267">
    <property type="entry name" value="PBP1_LacI_sugar_binding-like"/>
    <property type="match status" value="1"/>
</dbReference>
<proteinExistence type="predicted"/>
<dbReference type="InterPro" id="IPR043128">
    <property type="entry name" value="Rev_trsase/Diguanyl_cyclase"/>
</dbReference>
<accession>A0A411ZQS7</accession>
<dbReference type="Pfam" id="PF13377">
    <property type="entry name" value="Peripla_BP_3"/>
    <property type="match status" value="1"/>
</dbReference>
<dbReference type="PROSITE" id="PS50887">
    <property type="entry name" value="GGDEF"/>
    <property type="match status" value="1"/>
</dbReference>
<dbReference type="InterPro" id="IPR000160">
    <property type="entry name" value="GGDEF_dom"/>
</dbReference>
<dbReference type="AlphaFoldDB" id="A0A411ZQS7"/>
<keyword evidence="1" id="KW-0805">Transcription regulation</keyword>
<dbReference type="SMART" id="SM00267">
    <property type="entry name" value="GGDEF"/>
    <property type="match status" value="1"/>
</dbReference>
<dbReference type="InterPro" id="IPR046335">
    <property type="entry name" value="LacI/GalR-like_sensor"/>
</dbReference>
<dbReference type="PANTHER" id="PTHR30146:SF24">
    <property type="entry name" value="XYLOSE OPERON REGULATORY PROTEIN"/>
    <property type="match status" value="1"/>
</dbReference>
<sequence>MGLDFIMKKIALITDGWERYVTYTWIQGYRRYTDEHPDDIDLYVFHSFGNFNKDQDFNNGEYNIFRLPDLSAFDGILLDLANIKLPSLKEEIITAARNADVPVISLLEEIPGLYFSGINNYDAICQLMDHLINKHNCQTINYVGGPPESSENQERFRAYRESLQKHNIPYDSSRVTSQDYEIHTGLQALEEFKNKNLLPDAFVCANDNIAVGICLAAKEAGYRIPEDFLVTGFDNENKASYFSPRITTIGFSKADIMYNALQLFTRICEHNADSIHTYASVEHVFQESCGCVSRCPANRGQYVANSIMSEVHQSDMQNWMMELDRFLIDCNSFTELAEHLHTWLKEHECGTMCLLMNPDIFLLESIDTLPEIPDDIYLHTGYPEQMVVVYPRSSTDALTLDLSKGTLLPHTDISDKNNIYLFLPVHFREREVGYLILENCDYLLNHQFLFEMLNTFRTSVEALYGRLILRKKNRQLSQFYIHDSLTGFYNRMAYEKLALPLFQQCMQKGRPVGIMFADADHLKYINDSFGHDMGNFAIRSIASIIQQQCPVGSISMRYGGDEFVCVIPDYSQSKMQQLKNSILASLEQLSASSHMTFPLEASIGFVVADDPAFSLNDYINLADEKMYAEKKEHKATRQ</sequence>
<dbReference type="EMBL" id="QRSS01000007">
    <property type="protein sequence ID" value="RGQ05183.1"/>
    <property type="molecule type" value="Genomic_DNA"/>
</dbReference>
<dbReference type="GO" id="GO:0000976">
    <property type="term" value="F:transcription cis-regulatory region binding"/>
    <property type="evidence" value="ECO:0007669"/>
    <property type="project" value="TreeGrafter"/>
</dbReference>
<evidence type="ECO:0000256" key="2">
    <source>
        <dbReference type="ARBA" id="ARBA00023125"/>
    </source>
</evidence>
<gene>
    <name evidence="5" type="ORF">DWZ12_07565</name>
</gene>
<dbReference type="CDD" id="cd01949">
    <property type="entry name" value="GGDEF"/>
    <property type="match status" value="1"/>
</dbReference>
<evidence type="ECO:0000256" key="3">
    <source>
        <dbReference type="ARBA" id="ARBA00023163"/>
    </source>
</evidence>
<keyword evidence="3" id="KW-0804">Transcription</keyword>
<keyword evidence="2" id="KW-0238">DNA-binding</keyword>
<dbReference type="PANTHER" id="PTHR30146">
    <property type="entry name" value="LACI-RELATED TRANSCRIPTIONAL REPRESSOR"/>
    <property type="match status" value="1"/>
</dbReference>
<organism evidence="5 6">
    <name type="scientific">Blautia obeum</name>
    <dbReference type="NCBI Taxonomy" id="40520"/>
    <lineage>
        <taxon>Bacteria</taxon>
        <taxon>Bacillati</taxon>
        <taxon>Bacillota</taxon>
        <taxon>Clostridia</taxon>
        <taxon>Lachnospirales</taxon>
        <taxon>Lachnospiraceae</taxon>
        <taxon>Blautia</taxon>
    </lineage>
</organism>
<dbReference type="SUPFAM" id="SSF53822">
    <property type="entry name" value="Periplasmic binding protein-like I"/>
    <property type="match status" value="1"/>
</dbReference>
<evidence type="ECO:0000313" key="6">
    <source>
        <dbReference type="Proteomes" id="UP000283585"/>
    </source>
</evidence>
<protein>
    <submittedName>
        <fullName evidence="5">GGDEF domain-containing protein</fullName>
    </submittedName>
</protein>
<dbReference type="GO" id="GO:0003700">
    <property type="term" value="F:DNA-binding transcription factor activity"/>
    <property type="evidence" value="ECO:0007669"/>
    <property type="project" value="TreeGrafter"/>
</dbReference>
<evidence type="ECO:0000259" key="4">
    <source>
        <dbReference type="PROSITE" id="PS50887"/>
    </source>
</evidence>
<dbReference type="Pfam" id="PF00990">
    <property type="entry name" value="GGDEF"/>
    <property type="match status" value="1"/>
</dbReference>
<evidence type="ECO:0000313" key="5">
    <source>
        <dbReference type="EMBL" id="RGQ05183.1"/>
    </source>
</evidence>
<feature type="domain" description="GGDEF" evidence="4">
    <location>
        <begin position="510"/>
        <end position="638"/>
    </location>
</feature>
<name>A0A411ZQS7_9FIRM</name>
<dbReference type="Gene3D" id="3.40.50.2300">
    <property type="match status" value="2"/>
</dbReference>
<evidence type="ECO:0000256" key="1">
    <source>
        <dbReference type="ARBA" id="ARBA00023015"/>
    </source>
</evidence>
<dbReference type="NCBIfam" id="TIGR00254">
    <property type="entry name" value="GGDEF"/>
    <property type="match status" value="1"/>
</dbReference>
<comment type="caution">
    <text evidence="5">The sequence shown here is derived from an EMBL/GenBank/DDBJ whole genome shotgun (WGS) entry which is preliminary data.</text>
</comment>
<reference evidence="5 6" key="1">
    <citation type="submission" date="2018-08" db="EMBL/GenBank/DDBJ databases">
        <title>A genome reference for cultivated species of the human gut microbiota.</title>
        <authorList>
            <person name="Zou Y."/>
            <person name="Xue W."/>
            <person name="Luo G."/>
        </authorList>
    </citation>
    <scope>NUCLEOTIDE SEQUENCE [LARGE SCALE GENOMIC DNA]</scope>
    <source>
        <strain evidence="5 6">AF29-2BH</strain>
    </source>
</reference>
<dbReference type="SUPFAM" id="SSF55073">
    <property type="entry name" value="Nucleotide cyclase"/>
    <property type="match status" value="1"/>
</dbReference>
<dbReference type="Gene3D" id="3.30.70.270">
    <property type="match status" value="1"/>
</dbReference>
<dbReference type="InterPro" id="IPR029787">
    <property type="entry name" value="Nucleotide_cyclase"/>
</dbReference>
<dbReference type="Proteomes" id="UP000283585">
    <property type="component" value="Unassembled WGS sequence"/>
</dbReference>